<evidence type="ECO:0008006" key="3">
    <source>
        <dbReference type="Google" id="ProtNLM"/>
    </source>
</evidence>
<dbReference type="EMBL" id="NKYE01000015">
    <property type="protein sequence ID" value="OZM71081.1"/>
    <property type="molecule type" value="Genomic_DNA"/>
</dbReference>
<proteinExistence type="predicted"/>
<reference evidence="1 2" key="1">
    <citation type="submission" date="2017-07" db="EMBL/GenBank/DDBJ databases">
        <title>Amycolatopsis antarcticus sp. nov., isolated from the surface of an Antarcticus brown macroalga.</title>
        <authorList>
            <person name="Wang J."/>
            <person name="Leiva S."/>
            <person name="Huang J."/>
            <person name="Huang Y."/>
        </authorList>
    </citation>
    <scope>NUCLEOTIDE SEQUENCE [LARGE SCALE GENOMIC DNA]</scope>
    <source>
        <strain evidence="1 2">AU-G6</strain>
    </source>
</reference>
<protein>
    <recommendedName>
        <fullName evidence="3">GerMN domain-containing protein</fullName>
    </recommendedName>
</protein>
<dbReference type="InParanoid" id="A0A263CYA7"/>
<accession>A0A263CYA7</accession>
<name>A0A263CYA7_9PSEU</name>
<comment type="caution">
    <text evidence="1">The sequence shown here is derived from an EMBL/GenBank/DDBJ whole genome shotgun (WGS) entry which is preliminary data.</text>
</comment>
<dbReference type="AlphaFoldDB" id="A0A263CYA7"/>
<evidence type="ECO:0000313" key="1">
    <source>
        <dbReference type="EMBL" id="OZM71081.1"/>
    </source>
</evidence>
<dbReference type="Proteomes" id="UP000242444">
    <property type="component" value="Unassembled WGS sequence"/>
</dbReference>
<organism evidence="1 2">
    <name type="scientific">Amycolatopsis antarctica</name>
    <dbReference type="NCBI Taxonomy" id="1854586"/>
    <lineage>
        <taxon>Bacteria</taxon>
        <taxon>Bacillati</taxon>
        <taxon>Actinomycetota</taxon>
        <taxon>Actinomycetes</taxon>
        <taxon>Pseudonocardiales</taxon>
        <taxon>Pseudonocardiaceae</taxon>
        <taxon>Amycolatopsis</taxon>
    </lineage>
</organism>
<gene>
    <name evidence="1" type="ORF">CFN78_21665</name>
</gene>
<evidence type="ECO:0000313" key="2">
    <source>
        <dbReference type="Proteomes" id="UP000242444"/>
    </source>
</evidence>
<sequence>MLLLAVCTGCGVGASEVIPGAPGPDVATEGTPLYFVRDGELAMVLRSSAGTDVATALAILPDGVSPDEAARGFTTEVSPSAAPIDLVQGPDGAATVSLAIAPDSLSPTAMHQIACTARTTVRLTGDGITTDPVRCPVR</sequence>
<keyword evidence="2" id="KW-1185">Reference proteome</keyword>